<protein>
    <submittedName>
        <fullName evidence="1">Uncharacterized protein</fullName>
    </submittedName>
</protein>
<comment type="caution">
    <text evidence="1">The sequence shown here is derived from an EMBL/GenBank/DDBJ whole genome shotgun (WGS) entry which is preliminary data.</text>
</comment>
<keyword evidence="2" id="KW-1185">Reference proteome</keyword>
<proteinExistence type="predicted"/>
<reference evidence="1 2" key="1">
    <citation type="submission" date="2024-08" db="EMBL/GenBank/DDBJ databases">
        <authorList>
            <person name="Cucini C."/>
            <person name="Frati F."/>
        </authorList>
    </citation>
    <scope>NUCLEOTIDE SEQUENCE [LARGE SCALE GENOMIC DNA]</scope>
</reference>
<evidence type="ECO:0000313" key="1">
    <source>
        <dbReference type="EMBL" id="CAL8135429.1"/>
    </source>
</evidence>
<sequence>MLMYFRSFEVFHICGPGYFLARIVSFVCGKSQPLATAIDAFREHSSGIQVNIRALLFPTGA</sequence>
<dbReference type="EMBL" id="CAXLJM020000108">
    <property type="protein sequence ID" value="CAL8135429.1"/>
    <property type="molecule type" value="Genomic_DNA"/>
</dbReference>
<accession>A0ABP1RTY8</accession>
<dbReference type="Proteomes" id="UP001642540">
    <property type="component" value="Unassembled WGS sequence"/>
</dbReference>
<gene>
    <name evidence="1" type="ORF">ODALV1_LOCUS25982</name>
</gene>
<evidence type="ECO:0000313" key="2">
    <source>
        <dbReference type="Proteomes" id="UP001642540"/>
    </source>
</evidence>
<organism evidence="1 2">
    <name type="scientific">Orchesella dallaii</name>
    <dbReference type="NCBI Taxonomy" id="48710"/>
    <lineage>
        <taxon>Eukaryota</taxon>
        <taxon>Metazoa</taxon>
        <taxon>Ecdysozoa</taxon>
        <taxon>Arthropoda</taxon>
        <taxon>Hexapoda</taxon>
        <taxon>Collembola</taxon>
        <taxon>Entomobryomorpha</taxon>
        <taxon>Entomobryoidea</taxon>
        <taxon>Orchesellidae</taxon>
        <taxon>Orchesellinae</taxon>
        <taxon>Orchesella</taxon>
    </lineage>
</organism>
<name>A0ABP1RTY8_9HEXA</name>